<keyword evidence="6" id="KW-0067">ATP-binding</keyword>
<evidence type="ECO:0000313" key="10">
    <source>
        <dbReference type="Proteomes" id="UP000030854"/>
    </source>
</evidence>
<dbReference type="GO" id="GO:0033314">
    <property type="term" value="P:mitotic DNA replication checkpoint signaling"/>
    <property type="evidence" value="ECO:0007669"/>
    <property type="project" value="EnsemblFungi"/>
</dbReference>
<dbReference type="STRING" id="52586.A0A0B1P0F8"/>
<accession>A0A0B1P0F8</accession>
<evidence type="ECO:0000256" key="5">
    <source>
        <dbReference type="ARBA" id="ARBA00022777"/>
    </source>
</evidence>
<dbReference type="EMBL" id="JNVN01002627">
    <property type="protein sequence ID" value="KHJ31728.1"/>
    <property type="molecule type" value="Genomic_DNA"/>
</dbReference>
<dbReference type="OrthoDB" id="10020333at2759"/>
<dbReference type="GO" id="GO:0006279">
    <property type="term" value="P:premeiotic DNA replication"/>
    <property type="evidence" value="ECO:0007669"/>
    <property type="project" value="EnsemblFungi"/>
</dbReference>
<organism evidence="9 10">
    <name type="scientific">Uncinula necator</name>
    <name type="common">Grape powdery mildew</name>
    <dbReference type="NCBI Taxonomy" id="52586"/>
    <lineage>
        <taxon>Eukaryota</taxon>
        <taxon>Fungi</taxon>
        <taxon>Dikarya</taxon>
        <taxon>Ascomycota</taxon>
        <taxon>Pezizomycotina</taxon>
        <taxon>Leotiomycetes</taxon>
        <taxon>Erysiphales</taxon>
        <taxon>Erysiphaceae</taxon>
        <taxon>Erysiphe</taxon>
    </lineage>
</organism>
<dbReference type="GO" id="GO:0000775">
    <property type="term" value="C:chromosome, centromeric region"/>
    <property type="evidence" value="ECO:0007669"/>
    <property type="project" value="EnsemblFungi"/>
</dbReference>
<dbReference type="GO" id="GO:0005524">
    <property type="term" value="F:ATP binding"/>
    <property type="evidence" value="ECO:0007669"/>
    <property type="project" value="UniProtKB-KW"/>
</dbReference>
<keyword evidence="2" id="KW-0723">Serine/threonine-protein kinase</keyword>
<dbReference type="AlphaFoldDB" id="A0A0B1P0F8"/>
<dbReference type="PROSITE" id="PS50011">
    <property type="entry name" value="PROTEIN_KINASE_DOM"/>
    <property type="match status" value="1"/>
</dbReference>
<dbReference type="EC" id="2.7.11.1" evidence="1"/>
<dbReference type="GO" id="GO:0006270">
    <property type="term" value="P:DNA replication initiation"/>
    <property type="evidence" value="ECO:0007669"/>
    <property type="project" value="EnsemblFungi"/>
</dbReference>
<dbReference type="GO" id="GO:0042802">
    <property type="term" value="F:identical protein binding"/>
    <property type="evidence" value="ECO:0007669"/>
    <property type="project" value="EnsemblFungi"/>
</dbReference>
<keyword evidence="4" id="KW-0547">Nucleotide-binding</keyword>
<dbReference type="GO" id="GO:0031431">
    <property type="term" value="C:Dbf4-dependent protein kinase complex"/>
    <property type="evidence" value="ECO:0007669"/>
    <property type="project" value="EnsemblFungi"/>
</dbReference>
<evidence type="ECO:0000313" key="9">
    <source>
        <dbReference type="EMBL" id="KHJ31728.1"/>
    </source>
</evidence>
<protein>
    <recommendedName>
        <fullName evidence="1">non-specific serine/threonine protein kinase</fullName>
        <ecNumber evidence="1">2.7.11.1</ecNumber>
    </recommendedName>
</protein>
<dbReference type="Gene3D" id="3.30.200.20">
    <property type="entry name" value="Phosphorylase Kinase, domain 1"/>
    <property type="match status" value="1"/>
</dbReference>
<dbReference type="GO" id="GO:0001100">
    <property type="term" value="P:negative regulation of exit from mitosis"/>
    <property type="evidence" value="ECO:0007669"/>
    <property type="project" value="EnsemblFungi"/>
</dbReference>
<feature type="region of interest" description="Disordered" evidence="7">
    <location>
        <begin position="93"/>
        <end position="115"/>
    </location>
</feature>
<gene>
    <name evidence="9" type="ORF">EV44_g1094</name>
</gene>
<dbReference type="CDD" id="cd14019">
    <property type="entry name" value="STKc_Cdc7"/>
    <property type="match status" value="1"/>
</dbReference>
<dbReference type="SUPFAM" id="SSF56112">
    <property type="entry name" value="Protein kinase-like (PK-like)"/>
    <property type="match status" value="1"/>
</dbReference>
<evidence type="ECO:0000256" key="2">
    <source>
        <dbReference type="ARBA" id="ARBA00022527"/>
    </source>
</evidence>
<dbReference type="GO" id="GO:1904968">
    <property type="term" value="P:positive regulation of spindle attachment to meiosis I kinetochore"/>
    <property type="evidence" value="ECO:0007669"/>
    <property type="project" value="EnsemblFungi"/>
</dbReference>
<feature type="domain" description="Protein kinase" evidence="8">
    <location>
        <begin position="60"/>
        <end position="430"/>
    </location>
</feature>
<evidence type="ECO:0000256" key="6">
    <source>
        <dbReference type="ARBA" id="ARBA00022840"/>
    </source>
</evidence>
<keyword evidence="10" id="KW-1185">Reference proteome</keyword>
<dbReference type="SMART" id="SM00220">
    <property type="entry name" value="S_TKc"/>
    <property type="match status" value="1"/>
</dbReference>
<evidence type="ECO:0000256" key="4">
    <source>
        <dbReference type="ARBA" id="ARBA00022741"/>
    </source>
</evidence>
<dbReference type="GO" id="GO:0000785">
    <property type="term" value="C:chromatin"/>
    <property type="evidence" value="ECO:0007669"/>
    <property type="project" value="EnsemblFungi"/>
</dbReference>
<dbReference type="OMA" id="QGFTMEK"/>
<proteinExistence type="predicted"/>
<sequence>MDQIVKEGKIQINYKADDVDDVDDNDQNSESEDSDGSIDPAVRDDMEKFQKSFEGMKNQFRLINRIGEGTFSTVYKAQDLLYDHYKNSWDLEDTDESKWNSPTFKKPRLKKKPSDRLRGPKFVAIKKIYVTSSPSRILNELELLADLRDCKFVCPLITAFRHTDQVVAVLPYFRHTDFRNYFREMTIPDMQIYFRSLFTALDIVHKKQIIHRDIKPTNFLYEPEKKQGVLVDFGLAEREGTDSKPCLCAESPIERRRRIAQSITASTGYTNGYLKNDPRPSRRANRAGTRGFRAPEVLLKCTNQTTKIDIWSAGVILLTILSRRFPFFNSADDVEAMIEITTIFGSKRMKYCALLHGTVFQTNIPTIGSQGFSLEKIILWSTCRNHSVAGRQEVPLTTEELLAVNFLEKCLELDPKKRFSAEEALKHEFLQLDENKTSSG</sequence>
<dbReference type="GO" id="GO:0060903">
    <property type="term" value="P:positive regulation of meiosis I"/>
    <property type="evidence" value="ECO:0007669"/>
    <property type="project" value="EnsemblFungi"/>
</dbReference>
<dbReference type="InterPro" id="IPR008271">
    <property type="entry name" value="Ser/Thr_kinase_AS"/>
</dbReference>
<dbReference type="InterPro" id="IPR000719">
    <property type="entry name" value="Prot_kinase_dom"/>
</dbReference>
<feature type="region of interest" description="Disordered" evidence="7">
    <location>
        <begin position="15"/>
        <end position="42"/>
    </location>
</feature>
<dbReference type="PROSITE" id="PS00108">
    <property type="entry name" value="PROTEIN_KINASE_ST"/>
    <property type="match status" value="1"/>
</dbReference>
<keyword evidence="3" id="KW-0808">Transferase</keyword>
<evidence type="ECO:0000256" key="1">
    <source>
        <dbReference type="ARBA" id="ARBA00012513"/>
    </source>
</evidence>
<dbReference type="GO" id="GO:1905342">
    <property type="term" value="P:positive regulation of protein localization to kinetochore"/>
    <property type="evidence" value="ECO:0007669"/>
    <property type="project" value="EnsemblFungi"/>
</dbReference>
<dbReference type="Gene3D" id="1.10.510.10">
    <property type="entry name" value="Transferase(Phosphotransferase) domain 1"/>
    <property type="match status" value="1"/>
</dbReference>
<dbReference type="PANTHER" id="PTHR44167">
    <property type="entry name" value="OVARIAN-SPECIFIC SERINE/THREONINE-PROTEIN KINASE LOK-RELATED"/>
    <property type="match status" value="1"/>
</dbReference>
<evidence type="ECO:0000259" key="8">
    <source>
        <dbReference type="PROSITE" id="PS50011"/>
    </source>
</evidence>
<dbReference type="GO" id="GO:1903468">
    <property type="term" value="P:positive regulation of DNA replication initiation"/>
    <property type="evidence" value="ECO:0007669"/>
    <property type="project" value="EnsemblFungi"/>
</dbReference>
<reference evidence="9 10" key="1">
    <citation type="journal article" date="2014" name="BMC Genomics">
        <title>Adaptive genomic structural variation in the grape powdery mildew pathogen, Erysiphe necator.</title>
        <authorList>
            <person name="Jones L."/>
            <person name="Riaz S."/>
            <person name="Morales-Cruz A."/>
            <person name="Amrine K.C."/>
            <person name="McGuire B."/>
            <person name="Gubler W.D."/>
            <person name="Walker M.A."/>
            <person name="Cantu D."/>
        </authorList>
    </citation>
    <scope>NUCLEOTIDE SEQUENCE [LARGE SCALE GENOMIC DNA]</scope>
    <source>
        <strain evidence="10">c</strain>
    </source>
</reference>
<dbReference type="GO" id="GO:1905263">
    <property type="term" value="P:positive regulation of meiotic DNA double-strand break formation involved in reciprocal meiotic recombination"/>
    <property type="evidence" value="ECO:0007669"/>
    <property type="project" value="EnsemblFungi"/>
</dbReference>
<dbReference type="GO" id="GO:0004674">
    <property type="term" value="F:protein serine/threonine kinase activity"/>
    <property type="evidence" value="ECO:0007669"/>
    <property type="project" value="UniProtKB-KW"/>
</dbReference>
<evidence type="ECO:0000256" key="7">
    <source>
        <dbReference type="SAM" id="MobiDB-lite"/>
    </source>
</evidence>
<dbReference type="GO" id="GO:0000727">
    <property type="term" value="P:double-strand break repair via break-induced replication"/>
    <property type="evidence" value="ECO:0007669"/>
    <property type="project" value="EnsemblFungi"/>
</dbReference>
<dbReference type="GO" id="GO:0031503">
    <property type="term" value="P:protein-containing complex localization"/>
    <property type="evidence" value="ECO:0007669"/>
    <property type="project" value="EnsemblFungi"/>
</dbReference>
<dbReference type="GO" id="GO:0031573">
    <property type="term" value="P:mitotic intra-S DNA damage checkpoint signaling"/>
    <property type="evidence" value="ECO:0007669"/>
    <property type="project" value="EnsemblFungi"/>
</dbReference>
<evidence type="ECO:0000256" key="3">
    <source>
        <dbReference type="ARBA" id="ARBA00022679"/>
    </source>
</evidence>
<name>A0A0B1P0F8_UNCNE</name>
<feature type="compositionally biased region" description="Acidic residues" evidence="7">
    <location>
        <begin position="18"/>
        <end position="36"/>
    </location>
</feature>
<dbReference type="GO" id="GO:1902977">
    <property type="term" value="P:mitotic DNA replication preinitiation complex assembly"/>
    <property type="evidence" value="ECO:0007669"/>
    <property type="project" value="EnsemblFungi"/>
</dbReference>
<dbReference type="Pfam" id="PF00069">
    <property type="entry name" value="Pkinase"/>
    <property type="match status" value="1"/>
</dbReference>
<dbReference type="PANTHER" id="PTHR44167:SF23">
    <property type="entry name" value="CDC7 KINASE, ISOFORM A-RELATED"/>
    <property type="match status" value="1"/>
</dbReference>
<dbReference type="HOGENOM" id="CLU_000288_118_2_1"/>
<dbReference type="GO" id="GO:0000082">
    <property type="term" value="P:G1/S transition of mitotic cell cycle"/>
    <property type="evidence" value="ECO:0007669"/>
    <property type="project" value="EnsemblFungi"/>
</dbReference>
<keyword evidence="5" id="KW-0418">Kinase</keyword>
<comment type="caution">
    <text evidence="9">The sequence shown here is derived from an EMBL/GenBank/DDBJ whole genome shotgun (WGS) entry which is preliminary data.</text>
</comment>
<dbReference type="GO" id="GO:0045739">
    <property type="term" value="P:positive regulation of DNA repair"/>
    <property type="evidence" value="ECO:0007669"/>
    <property type="project" value="EnsemblFungi"/>
</dbReference>
<dbReference type="InterPro" id="IPR011009">
    <property type="entry name" value="Kinase-like_dom_sf"/>
</dbReference>
<dbReference type="Proteomes" id="UP000030854">
    <property type="component" value="Unassembled WGS sequence"/>
</dbReference>